<organism evidence="2 3">
    <name type="scientific">[Emmonsia] crescens</name>
    <dbReference type="NCBI Taxonomy" id="73230"/>
    <lineage>
        <taxon>Eukaryota</taxon>
        <taxon>Fungi</taxon>
        <taxon>Dikarya</taxon>
        <taxon>Ascomycota</taxon>
        <taxon>Pezizomycotina</taxon>
        <taxon>Eurotiomycetes</taxon>
        <taxon>Eurotiomycetidae</taxon>
        <taxon>Onygenales</taxon>
        <taxon>Ajellomycetaceae</taxon>
        <taxon>Emergomyces</taxon>
    </lineage>
</organism>
<dbReference type="VEuPathDB" id="FungiDB:EMCG_07953"/>
<evidence type="ECO:0000313" key="3">
    <source>
        <dbReference type="Proteomes" id="UP000226031"/>
    </source>
</evidence>
<protein>
    <submittedName>
        <fullName evidence="2">Uncharacterized protein</fullName>
    </submittedName>
</protein>
<comment type="caution">
    <text evidence="2">The sequence shown here is derived from an EMBL/GenBank/DDBJ whole genome shotgun (WGS) entry which is preliminary data.</text>
</comment>
<gene>
    <name evidence="2" type="ORF">GX50_01458</name>
</gene>
<dbReference type="Proteomes" id="UP000226031">
    <property type="component" value="Unassembled WGS sequence"/>
</dbReference>
<evidence type="ECO:0000313" key="2">
    <source>
        <dbReference type="EMBL" id="PGH35745.1"/>
    </source>
</evidence>
<sequence length="225" mass="24332">MQLWQASLILAATGTLVSALPASTTPLTSRYTECSANTQWYVCAKNNFAGCCSVDPCDMQEGCPDGKQPPQTCVPGSKTVIYAPEMHAVENGQVQPGIEKDFVISKSGSTFHDQQMKFKVPSYADYCSLGWSVPAAHERSFTVGGNGKVDISLVGQDGTLVDHLGMGNFESWPDSKGAHDHSVTSTPCQEELNFKLSLDHKGIDGRILLVQNSNTGWYVTYNVTC</sequence>
<feature type="chain" id="PRO_5012609092" evidence="1">
    <location>
        <begin position="20"/>
        <end position="225"/>
    </location>
</feature>
<dbReference type="EMBL" id="PDND01000017">
    <property type="protein sequence ID" value="PGH35745.1"/>
    <property type="molecule type" value="Genomic_DNA"/>
</dbReference>
<proteinExistence type="predicted"/>
<dbReference type="AlphaFoldDB" id="A0A2B7ZQ11"/>
<reference evidence="2 3" key="1">
    <citation type="submission" date="2017-10" db="EMBL/GenBank/DDBJ databases">
        <title>Comparative genomics in systemic dimorphic fungi from Ajellomycetaceae.</title>
        <authorList>
            <person name="Munoz J.F."/>
            <person name="Mcewen J.G."/>
            <person name="Clay O.K."/>
            <person name="Cuomo C.A."/>
        </authorList>
    </citation>
    <scope>NUCLEOTIDE SEQUENCE [LARGE SCALE GENOMIC DNA]</scope>
    <source>
        <strain evidence="2 3">UAMH4076</strain>
    </source>
</reference>
<name>A0A2B7ZQ11_9EURO</name>
<keyword evidence="3" id="KW-1185">Reference proteome</keyword>
<evidence type="ECO:0000256" key="1">
    <source>
        <dbReference type="SAM" id="SignalP"/>
    </source>
</evidence>
<accession>A0A2B7ZQ11</accession>
<keyword evidence="1" id="KW-0732">Signal</keyword>
<feature type="signal peptide" evidence="1">
    <location>
        <begin position="1"/>
        <end position="19"/>
    </location>
</feature>